<proteinExistence type="predicted"/>
<evidence type="ECO:0000313" key="2">
    <source>
        <dbReference type="Proteomes" id="UP001597419"/>
    </source>
</evidence>
<protein>
    <submittedName>
        <fullName evidence="1">Uncharacterized protein</fullName>
    </submittedName>
</protein>
<comment type="caution">
    <text evidence="1">The sequence shown here is derived from an EMBL/GenBank/DDBJ whole genome shotgun (WGS) entry which is preliminary data.</text>
</comment>
<organism evidence="1 2">
    <name type="scientific">Amycolatopsis samaneae</name>
    <dbReference type="NCBI Taxonomy" id="664691"/>
    <lineage>
        <taxon>Bacteria</taxon>
        <taxon>Bacillati</taxon>
        <taxon>Actinomycetota</taxon>
        <taxon>Actinomycetes</taxon>
        <taxon>Pseudonocardiales</taxon>
        <taxon>Pseudonocardiaceae</taxon>
        <taxon>Amycolatopsis</taxon>
    </lineage>
</organism>
<evidence type="ECO:0000313" key="1">
    <source>
        <dbReference type="EMBL" id="MFD2464918.1"/>
    </source>
</evidence>
<name>A0ABW5GVT2_9PSEU</name>
<sequence length="77" mass="8417">MAVKITHLTNGQQVRFANADGARRYAEIMGGGVDKWRFTVVPAERPAVFATASLQAASLQEMSVPVVNVPVWRMTSK</sequence>
<dbReference type="Proteomes" id="UP001597419">
    <property type="component" value="Unassembled WGS sequence"/>
</dbReference>
<keyword evidence="2" id="KW-1185">Reference proteome</keyword>
<dbReference type="EMBL" id="JBHUKU010000028">
    <property type="protein sequence ID" value="MFD2464918.1"/>
    <property type="molecule type" value="Genomic_DNA"/>
</dbReference>
<reference evidence="2" key="1">
    <citation type="journal article" date="2019" name="Int. J. Syst. Evol. Microbiol.">
        <title>The Global Catalogue of Microorganisms (GCM) 10K type strain sequencing project: providing services to taxonomists for standard genome sequencing and annotation.</title>
        <authorList>
            <consortium name="The Broad Institute Genomics Platform"/>
            <consortium name="The Broad Institute Genome Sequencing Center for Infectious Disease"/>
            <person name="Wu L."/>
            <person name="Ma J."/>
        </authorList>
    </citation>
    <scope>NUCLEOTIDE SEQUENCE [LARGE SCALE GENOMIC DNA]</scope>
    <source>
        <strain evidence="2">CGMCC 4.7643</strain>
    </source>
</reference>
<accession>A0ABW5GVT2</accession>
<gene>
    <name evidence="1" type="ORF">ACFSYJ_40310</name>
</gene>
<dbReference type="RefSeq" id="WP_345399487.1">
    <property type="nucleotide sequence ID" value="NZ_BAABHG010000010.1"/>
</dbReference>